<dbReference type="Proteomes" id="UP000036790">
    <property type="component" value="Unassembled WGS sequence"/>
</dbReference>
<dbReference type="AlphaFoldDB" id="A0AAP0ZQQ5"/>
<reference evidence="1 2" key="2">
    <citation type="submission" date="2015-09" db="EMBL/GenBank/DDBJ databases">
        <title>Draft genome sequence of Xanthomonas oryzae pv. USA str. X11-5A.</title>
        <authorList>
            <person name="Knight B.M."/>
            <person name="Roberts D.P."/>
            <person name="Lin D."/>
            <person name="Hari K."/>
            <person name="Fletcher J."/>
            <person name="Melcher U."/>
            <person name="Blagden T."/>
            <person name="Winegar R.A."/>
        </authorList>
    </citation>
    <scope>NUCLEOTIDE SEQUENCE [LARGE SCALE GENOMIC DNA]</scope>
    <source>
        <strain evidence="1 2">X11-5A</strain>
    </source>
</reference>
<dbReference type="EMBL" id="LHUJ01000005">
    <property type="protein sequence ID" value="KOR50217.1"/>
    <property type="molecule type" value="Genomic_DNA"/>
</dbReference>
<reference evidence="1 2" key="1">
    <citation type="submission" date="2015-07" db="EMBL/GenBank/DDBJ databases">
        <authorList>
            <consortium name="Consortium for Microbial Forensics and Genomics (microFORGE)"/>
            <person name="Knight B.M."/>
            <person name="Roberts D.P."/>
            <person name="Lin D."/>
            <person name="Hari K."/>
            <person name="Fletcher J."/>
            <person name="Melcher U."/>
            <person name="Blagden T."/>
            <person name="Winegar R.A."/>
        </authorList>
    </citation>
    <scope>NUCLEOTIDE SEQUENCE [LARGE SCALE GENOMIC DNA]</scope>
    <source>
        <strain evidence="1 2">X11-5A</strain>
    </source>
</reference>
<name>A0AAP0ZQQ5_9XANT</name>
<evidence type="ECO:0000313" key="1">
    <source>
        <dbReference type="EMBL" id="KOR50217.1"/>
    </source>
</evidence>
<comment type="caution">
    <text evidence="1">The sequence shown here is derived from an EMBL/GenBank/DDBJ whole genome shotgun (WGS) entry which is preliminary data.</text>
</comment>
<proteinExistence type="predicted"/>
<accession>A0AAP0ZQQ5</accession>
<gene>
    <name evidence="1" type="ORF">ADT25_00130</name>
</gene>
<organism evidence="1 2">
    <name type="scientific">Xanthomonas oryzae</name>
    <dbReference type="NCBI Taxonomy" id="347"/>
    <lineage>
        <taxon>Bacteria</taxon>
        <taxon>Pseudomonadati</taxon>
        <taxon>Pseudomonadota</taxon>
        <taxon>Gammaproteobacteria</taxon>
        <taxon>Lysobacterales</taxon>
        <taxon>Lysobacteraceae</taxon>
        <taxon>Xanthomonas</taxon>
    </lineage>
</organism>
<protein>
    <submittedName>
        <fullName evidence="1">Uncharacterized protein</fullName>
    </submittedName>
</protein>
<evidence type="ECO:0000313" key="2">
    <source>
        <dbReference type="Proteomes" id="UP000036790"/>
    </source>
</evidence>
<sequence length="293" mass="32351">MPVTPRVWRRAQRHVHAQPIVLASVQRAHDGAGAVVFSVDVDVVHMGNGGDDRFGSRPLLQRTWKIGARWRGASTGWLLGKRIAQHHLAKVVLAAAQRFRCVHGRCHACQFVGAQQEYIGPRAHDHQRRIVGIATTGVAAQPNIQHHVCVAHLGVRQRIVARIRAHIGAYKTKMIDFPEQQAVLAVGPERQHAMPIDIRRQRQAVQVVAGLALVEDALEHGALLCRQCVTIGRRCIGDGCGPVDRVAEQGMQCQRIDLVDPSHLHRTQHLIDFVDLARSERAALFARGGKQVG</sequence>